<dbReference type="EMBL" id="JANPWB010000003">
    <property type="protein sequence ID" value="KAJ1200617.1"/>
    <property type="molecule type" value="Genomic_DNA"/>
</dbReference>
<comment type="caution">
    <text evidence="1">The sequence shown here is derived from an EMBL/GenBank/DDBJ whole genome shotgun (WGS) entry which is preliminary data.</text>
</comment>
<reference evidence="1" key="1">
    <citation type="journal article" date="2022" name="bioRxiv">
        <title>Sequencing and chromosome-scale assembly of the giantPleurodeles waltlgenome.</title>
        <authorList>
            <person name="Brown T."/>
            <person name="Elewa A."/>
            <person name="Iarovenko S."/>
            <person name="Subramanian E."/>
            <person name="Araus A.J."/>
            <person name="Petzold A."/>
            <person name="Susuki M."/>
            <person name="Suzuki K.-i.T."/>
            <person name="Hayashi T."/>
            <person name="Toyoda A."/>
            <person name="Oliveira C."/>
            <person name="Osipova E."/>
            <person name="Leigh N.D."/>
            <person name="Simon A."/>
            <person name="Yun M.H."/>
        </authorList>
    </citation>
    <scope>NUCLEOTIDE SEQUENCE</scope>
    <source>
        <strain evidence="1">20211129_DDA</strain>
        <tissue evidence="1">Liver</tissue>
    </source>
</reference>
<proteinExistence type="predicted"/>
<dbReference type="AlphaFoldDB" id="A0AAV7VH45"/>
<sequence length="94" mass="10205">MWRRRLQRHLGEEVGTEGRCGAGAAREAACGQTPPGVYAGGGTTRPIATCVERGHERRFLTGKGGEWRPRGDAGPELCRLGAHDTSLWSEECTR</sequence>
<keyword evidence="2" id="KW-1185">Reference proteome</keyword>
<name>A0AAV7VH45_PLEWA</name>
<gene>
    <name evidence="1" type="ORF">NDU88_004438</name>
</gene>
<organism evidence="1 2">
    <name type="scientific">Pleurodeles waltl</name>
    <name type="common">Iberian ribbed newt</name>
    <dbReference type="NCBI Taxonomy" id="8319"/>
    <lineage>
        <taxon>Eukaryota</taxon>
        <taxon>Metazoa</taxon>
        <taxon>Chordata</taxon>
        <taxon>Craniata</taxon>
        <taxon>Vertebrata</taxon>
        <taxon>Euteleostomi</taxon>
        <taxon>Amphibia</taxon>
        <taxon>Batrachia</taxon>
        <taxon>Caudata</taxon>
        <taxon>Salamandroidea</taxon>
        <taxon>Salamandridae</taxon>
        <taxon>Pleurodelinae</taxon>
        <taxon>Pleurodeles</taxon>
    </lineage>
</organism>
<accession>A0AAV7VH45</accession>
<protein>
    <submittedName>
        <fullName evidence="1">Uncharacterized protein</fullName>
    </submittedName>
</protein>
<evidence type="ECO:0000313" key="2">
    <source>
        <dbReference type="Proteomes" id="UP001066276"/>
    </source>
</evidence>
<evidence type="ECO:0000313" key="1">
    <source>
        <dbReference type="EMBL" id="KAJ1200617.1"/>
    </source>
</evidence>
<dbReference type="Proteomes" id="UP001066276">
    <property type="component" value="Chromosome 2_1"/>
</dbReference>